<sequence length="160" mass="16703">MTYATTDLSDAHPEAQVAEPIFGDFGGLTDFHGPIKTLKVFEDNALVRATLETPGEGRVLVVDGGGSNRCALVGGNLGQLAVDNGWAGIVVFGYVRDADELAEQAIGIKALGTHPRKSEKGLHSAVQDKTVSFAGVTFRPGAWLYADADGIVVSDAPIHG</sequence>
<dbReference type="NCBIfam" id="NF006875">
    <property type="entry name" value="PRK09372.1"/>
    <property type="match status" value="1"/>
</dbReference>
<dbReference type="Pfam" id="PF03737">
    <property type="entry name" value="RraA-like"/>
    <property type="match status" value="1"/>
</dbReference>
<keyword evidence="5 9" id="KW-0479">Metal-binding</keyword>
<comment type="function">
    <text evidence="7 9">Catalyzes the aldol cleavage of 4-hydroxy-4-methyl-2-oxoglutarate (HMG) into 2 molecules of pyruvate. Also contains a secondary oxaloacetate (OAA) decarboxylase activity due to the common pyruvate enolate transition state formed following C-C bond cleavage in the retro-aldol and decarboxylation reactions.</text>
</comment>
<dbReference type="Gene3D" id="3.50.30.40">
    <property type="entry name" value="Ribonuclease E inhibitor RraA/RraA-like"/>
    <property type="match status" value="1"/>
</dbReference>
<dbReference type="EMBL" id="JBEPIJ010000004">
    <property type="protein sequence ID" value="MES0873484.1"/>
    <property type="molecule type" value="Genomic_DNA"/>
</dbReference>
<comment type="catalytic activity">
    <reaction evidence="8 9">
        <text>oxaloacetate + H(+) = pyruvate + CO2</text>
        <dbReference type="Rhea" id="RHEA:15641"/>
        <dbReference type="ChEBI" id="CHEBI:15361"/>
        <dbReference type="ChEBI" id="CHEBI:15378"/>
        <dbReference type="ChEBI" id="CHEBI:16452"/>
        <dbReference type="ChEBI" id="CHEBI:16526"/>
        <dbReference type="EC" id="4.1.1.112"/>
    </reaction>
</comment>
<keyword evidence="6 9" id="KW-0456">Lyase</keyword>
<dbReference type="InterPro" id="IPR005493">
    <property type="entry name" value="RraA/RraA-like"/>
</dbReference>
<reference evidence="10 11" key="1">
    <citation type="submission" date="2024-06" db="EMBL/GenBank/DDBJ databases">
        <authorList>
            <person name="Li Z."/>
            <person name="Jiang Y."/>
        </authorList>
    </citation>
    <scope>NUCLEOTIDE SEQUENCE [LARGE SCALE GENOMIC DNA]</scope>
    <source>
        <strain evidence="10 11">HSW-8</strain>
    </source>
</reference>
<dbReference type="EC" id="4.1.3.17" evidence="9"/>
<comment type="subunit">
    <text evidence="4 9">Homotrimer.</text>
</comment>
<protein>
    <recommendedName>
        <fullName evidence="9">4-hydroxy-4-methyl-2-oxoglutarate aldolase</fullName>
        <shortName evidence="9">HMG aldolase</shortName>
        <ecNumber evidence="9">4.1.1.112</ecNumber>
        <ecNumber evidence="9">4.1.3.17</ecNumber>
    </recommendedName>
    <alternativeName>
        <fullName evidence="9">Oxaloacetate decarboxylase</fullName>
    </alternativeName>
</protein>
<comment type="catalytic activity">
    <reaction evidence="1 9">
        <text>4-hydroxy-4-methyl-2-oxoglutarate = 2 pyruvate</text>
        <dbReference type="Rhea" id="RHEA:22748"/>
        <dbReference type="ChEBI" id="CHEBI:15361"/>
        <dbReference type="ChEBI" id="CHEBI:58276"/>
        <dbReference type="EC" id="4.1.3.17"/>
    </reaction>
</comment>
<evidence type="ECO:0000313" key="11">
    <source>
        <dbReference type="Proteomes" id="UP001465331"/>
    </source>
</evidence>
<evidence type="ECO:0000256" key="2">
    <source>
        <dbReference type="ARBA" id="ARBA00001968"/>
    </source>
</evidence>
<dbReference type="NCBIfam" id="TIGR01935">
    <property type="entry name" value="NOT-MenG"/>
    <property type="match status" value="1"/>
</dbReference>
<dbReference type="CDD" id="cd16841">
    <property type="entry name" value="RraA_family"/>
    <property type="match status" value="1"/>
</dbReference>
<evidence type="ECO:0000256" key="9">
    <source>
        <dbReference type="RuleBase" id="RU004338"/>
    </source>
</evidence>
<comment type="caution">
    <text evidence="10">The sequence shown here is derived from an EMBL/GenBank/DDBJ whole genome shotgun (WGS) entry which is preliminary data.</text>
</comment>
<evidence type="ECO:0000256" key="5">
    <source>
        <dbReference type="ARBA" id="ARBA00022723"/>
    </source>
</evidence>
<evidence type="ECO:0000256" key="6">
    <source>
        <dbReference type="ARBA" id="ARBA00023239"/>
    </source>
</evidence>
<dbReference type="RefSeq" id="WP_352888207.1">
    <property type="nucleotide sequence ID" value="NZ_JBEPIJ010000004.1"/>
</dbReference>
<keyword evidence="11" id="KW-1185">Reference proteome</keyword>
<proteinExistence type="inferred from homology"/>
<dbReference type="Proteomes" id="UP001465331">
    <property type="component" value="Unassembled WGS sequence"/>
</dbReference>
<dbReference type="SUPFAM" id="SSF89562">
    <property type="entry name" value="RraA-like"/>
    <property type="match status" value="1"/>
</dbReference>
<evidence type="ECO:0000256" key="4">
    <source>
        <dbReference type="ARBA" id="ARBA00011233"/>
    </source>
</evidence>
<evidence type="ECO:0000256" key="8">
    <source>
        <dbReference type="ARBA" id="ARBA00047973"/>
    </source>
</evidence>
<dbReference type="EC" id="4.1.1.112" evidence="9"/>
<evidence type="ECO:0000256" key="3">
    <source>
        <dbReference type="ARBA" id="ARBA00008621"/>
    </source>
</evidence>
<accession>A0ABV2A8L5</accession>
<dbReference type="InterPro" id="IPR010203">
    <property type="entry name" value="RraA"/>
</dbReference>
<evidence type="ECO:0000256" key="7">
    <source>
        <dbReference type="ARBA" id="ARBA00025046"/>
    </source>
</evidence>
<name>A0ABV2A8L5_9GAMM</name>
<comment type="cofactor">
    <cofactor evidence="2 9">
        <name>a divalent metal cation</name>
        <dbReference type="ChEBI" id="CHEBI:60240"/>
    </cofactor>
</comment>
<evidence type="ECO:0000256" key="1">
    <source>
        <dbReference type="ARBA" id="ARBA00001342"/>
    </source>
</evidence>
<dbReference type="InterPro" id="IPR036704">
    <property type="entry name" value="RraA/RraA-like_sf"/>
</dbReference>
<dbReference type="PANTHER" id="PTHR33254:SF4">
    <property type="entry name" value="4-HYDROXY-4-METHYL-2-OXOGLUTARATE ALDOLASE 3-RELATED"/>
    <property type="match status" value="1"/>
</dbReference>
<gene>
    <name evidence="10" type="primary">rraA</name>
    <name evidence="10" type="ORF">ABSH63_05610</name>
</gene>
<dbReference type="PANTHER" id="PTHR33254">
    <property type="entry name" value="4-HYDROXY-4-METHYL-2-OXOGLUTARATE ALDOLASE 3-RELATED"/>
    <property type="match status" value="1"/>
</dbReference>
<evidence type="ECO:0000313" key="10">
    <source>
        <dbReference type="EMBL" id="MES0873484.1"/>
    </source>
</evidence>
<comment type="similarity">
    <text evidence="3 9">Belongs to the class II aldolase/RraA-like family.</text>
</comment>
<organism evidence="10 11">
    <name type="scientific">Sinimarinibacterium thermocellulolyticum</name>
    <dbReference type="NCBI Taxonomy" id="3170016"/>
    <lineage>
        <taxon>Bacteria</taxon>
        <taxon>Pseudomonadati</taxon>
        <taxon>Pseudomonadota</taxon>
        <taxon>Gammaproteobacteria</taxon>
        <taxon>Nevskiales</taxon>
        <taxon>Nevskiaceae</taxon>
        <taxon>Sinimarinibacterium</taxon>
    </lineage>
</organism>